<feature type="non-terminal residue" evidence="2">
    <location>
        <position position="113"/>
    </location>
</feature>
<dbReference type="SUPFAM" id="SSF51735">
    <property type="entry name" value="NAD(P)-binding Rossmann-fold domains"/>
    <property type="match status" value="1"/>
</dbReference>
<proteinExistence type="predicted"/>
<gene>
    <name evidence="2" type="ORF">S01H1_75956</name>
</gene>
<organism evidence="2">
    <name type="scientific">marine sediment metagenome</name>
    <dbReference type="NCBI Taxonomy" id="412755"/>
    <lineage>
        <taxon>unclassified sequences</taxon>
        <taxon>metagenomes</taxon>
        <taxon>ecological metagenomes</taxon>
    </lineage>
</organism>
<reference evidence="2" key="1">
    <citation type="journal article" date="2014" name="Front. Microbiol.">
        <title>High frequency of phylogenetically diverse reductive dehalogenase-homologous genes in deep subseafloor sedimentary metagenomes.</title>
        <authorList>
            <person name="Kawai M."/>
            <person name="Futagami T."/>
            <person name="Toyoda A."/>
            <person name="Takaki Y."/>
            <person name="Nishi S."/>
            <person name="Hori S."/>
            <person name="Arai W."/>
            <person name="Tsubouchi T."/>
            <person name="Morono Y."/>
            <person name="Uchiyama I."/>
            <person name="Ito T."/>
            <person name="Fujiyama A."/>
            <person name="Inagaki F."/>
            <person name="Takami H."/>
        </authorList>
    </citation>
    <scope>NUCLEOTIDE SEQUENCE</scope>
    <source>
        <strain evidence="2">Expedition CK06-06</strain>
    </source>
</reference>
<feature type="domain" description="NAD(P)-binding" evidence="1">
    <location>
        <begin position="4"/>
        <end position="110"/>
    </location>
</feature>
<evidence type="ECO:0000313" key="2">
    <source>
        <dbReference type="EMBL" id="GAG52449.1"/>
    </source>
</evidence>
<dbReference type="EMBL" id="BARS01050935">
    <property type="protein sequence ID" value="GAG52449.1"/>
    <property type="molecule type" value="Genomic_DNA"/>
</dbReference>
<dbReference type="Gene3D" id="3.40.50.720">
    <property type="entry name" value="NAD(P)-binding Rossmann-like Domain"/>
    <property type="match status" value="1"/>
</dbReference>
<dbReference type="Pfam" id="PF16363">
    <property type="entry name" value="GDP_Man_Dehyd"/>
    <property type="match status" value="1"/>
</dbReference>
<dbReference type="PANTHER" id="PTHR43000">
    <property type="entry name" value="DTDP-D-GLUCOSE 4,6-DEHYDRATASE-RELATED"/>
    <property type="match status" value="1"/>
</dbReference>
<accession>X0Y9G0</accession>
<protein>
    <recommendedName>
        <fullName evidence="1">NAD(P)-binding domain-containing protein</fullName>
    </recommendedName>
</protein>
<dbReference type="InterPro" id="IPR036291">
    <property type="entry name" value="NAD(P)-bd_dom_sf"/>
</dbReference>
<dbReference type="AlphaFoldDB" id="X0Y9G0"/>
<comment type="caution">
    <text evidence="2">The sequence shown here is derived from an EMBL/GenBank/DDBJ whole genome shotgun (WGS) entry which is preliminary data.</text>
</comment>
<dbReference type="InterPro" id="IPR016040">
    <property type="entry name" value="NAD(P)-bd_dom"/>
</dbReference>
<sequence length="113" mass="12396">MKALITGGAGFIGSHLAERFINTGDEVVALDDLSTGSLLNLKGVLDHPRFRFVYDDVRNTETVHLLVEQCDVVFHLAAAVGVQLIVDQPVRTIETNIHGTEVVLTVANKFRKK</sequence>
<name>X0Y9G0_9ZZZZ</name>
<evidence type="ECO:0000259" key="1">
    <source>
        <dbReference type="Pfam" id="PF16363"/>
    </source>
</evidence>